<accession>A0ABS2DL96</accession>
<evidence type="ECO:0000313" key="2">
    <source>
        <dbReference type="EMBL" id="MBM6618296.1"/>
    </source>
</evidence>
<feature type="compositionally biased region" description="Basic and acidic residues" evidence="1">
    <location>
        <begin position="1"/>
        <end position="16"/>
    </location>
</feature>
<evidence type="ECO:0000256" key="1">
    <source>
        <dbReference type="SAM" id="MobiDB-lite"/>
    </source>
</evidence>
<gene>
    <name evidence="2" type="ORF">JR050_11560</name>
</gene>
<dbReference type="RefSeq" id="WP_204203648.1">
    <property type="nucleotide sequence ID" value="NZ_JAFELM010000030.1"/>
</dbReference>
<evidence type="ECO:0008006" key="4">
    <source>
        <dbReference type="Google" id="ProtNLM"/>
    </source>
</evidence>
<comment type="caution">
    <text evidence="2">The sequence shown here is derived from an EMBL/GenBank/DDBJ whole genome shotgun (WGS) entry which is preliminary data.</text>
</comment>
<dbReference type="EMBL" id="JAFELM010000030">
    <property type="protein sequence ID" value="MBM6618296.1"/>
    <property type="molecule type" value="Genomic_DNA"/>
</dbReference>
<sequence length="81" mass="9576">MKEQENEQVEREHPFDRLMFGNRNEESRNSRPVSRQTTTSQNNFDFGSMLQNVDTIMSSINKFKPVVKQFSPLLDLLKKQK</sequence>
<organism evidence="2 3">
    <name type="scientific">Bacillus suaedaesalsae</name>
    <dbReference type="NCBI Taxonomy" id="2810349"/>
    <lineage>
        <taxon>Bacteria</taxon>
        <taxon>Bacillati</taxon>
        <taxon>Bacillota</taxon>
        <taxon>Bacilli</taxon>
        <taxon>Bacillales</taxon>
        <taxon>Bacillaceae</taxon>
        <taxon>Bacillus</taxon>
    </lineage>
</organism>
<feature type="region of interest" description="Disordered" evidence="1">
    <location>
        <begin position="1"/>
        <end position="46"/>
    </location>
</feature>
<protein>
    <recommendedName>
        <fullName evidence="4">Spore coat protein</fullName>
    </recommendedName>
</protein>
<keyword evidence="3" id="KW-1185">Reference proteome</keyword>
<proteinExistence type="predicted"/>
<feature type="compositionally biased region" description="Polar residues" evidence="1">
    <location>
        <begin position="30"/>
        <end position="46"/>
    </location>
</feature>
<reference evidence="2 3" key="1">
    <citation type="submission" date="2021-02" db="EMBL/GenBank/DDBJ databases">
        <title>Bacillus sp. RD4P76, an endophyte from a halophyte.</title>
        <authorList>
            <person name="Sun J.-Q."/>
        </authorList>
    </citation>
    <scope>NUCLEOTIDE SEQUENCE [LARGE SCALE GENOMIC DNA]</scope>
    <source>
        <strain evidence="2 3">RD4P76</strain>
    </source>
</reference>
<name>A0ABS2DL96_9BACI</name>
<evidence type="ECO:0000313" key="3">
    <source>
        <dbReference type="Proteomes" id="UP001518925"/>
    </source>
</evidence>
<dbReference type="Proteomes" id="UP001518925">
    <property type="component" value="Unassembled WGS sequence"/>
</dbReference>